<dbReference type="InterPro" id="IPR007160">
    <property type="entry name" value="DUF362"/>
</dbReference>
<dbReference type="GO" id="GO:0046872">
    <property type="term" value="F:metal ion binding"/>
    <property type="evidence" value="ECO:0007669"/>
    <property type="project" value="UniProtKB-KW"/>
</dbReference>
<dbReference type="Pfam" id="PF04015">
    <property type="entry name" value="DUF362"/>
    <property type="match status" value="1"/>
</dbReference>
<dbReference type="InterPro" id="IPR050157">
    <property type="entry name" value="PSI_iron-sulfur_center"/>
</dbReference>
<dbReference type="AlphaFoldDB" id="A0A0S8JWL2"/>
<accession>A0A0S8JWL2</accession>
<comment type="caution">
    <text evidence="6">The sequence shown here is derived from an EMBL/GenBank/DDBJ whole genome shotgun (WGS) entry which is preliminary data.</text>
</comment>
<gene>
    <name evidence="6" type="ORF">AMJ74_03980</name>
</gene>
<dbReference type="Pfam" id="PF00037">
    <property type="entry name" value="Fer4"/>
    <property type="match status" value="1"/>
</dbReference>
<dbReference type="PANTHER" id="PTHR24960">
    <property type="entry name" value="PHOTOSYSTEM I IRON-SULFUR CENTER-RELATED"/>
    <property type="match status" value="1"/>
</dbReference>
<evidence type="ECO:0000256" key="3">
    <source>
        <dbReference type="ARBA" id="ARBA00023004"/>
    </source>
</evidence>
<sequence>MKKHRVLISEASDLKVSIVEAFRSVGLDDLKKQQVLVKPNMLRPARPEECVVTDPRLIAETVAFLISAGAEVMVGDNPMPDPRIQHESDVADYCGFTQASRHKFRNIGKYPQKVKKPRNLLKEFYISREVLDCDLLVSLPKFKSHELTTMTLSVKNHYGIIPGGLKPYIHALFPGIKEFSKVLVEIYEIRPPDIIIVDCLHVIDAKGKRHHPGLIIAGDNGHAVDYACARLAGIDPLRVSTIRVAYDEGMFDPAAIEYAGTLSNLRGFSVPFVFPFRNSVVEFISRILYRIWLGRVPVIDSARCARCLSCENVCPPRAINGQKIDYSKCIMCYCCLEVCPNQAVRIKHRLI</sequence>
<feature type="domain" description="4Fe-4S ferredoxin-type" evidence="5">
    <location>
        <begin position="320"/>
        <end position="349"/>
    </location>
</feature>
<dbReference type="InterPro" id="IPR017900">
    <property type="entry name" value="4Fe4S_Fe_S_CS"/>
</dbReference>
<proteinExistence type="predicted"/>
<keyword evidence="4" id="KW-0411">Iron-sulfur</keyword>
<evidence type="ECO:0000256" key="4">
    <source>
        <dbReference type="ARBA" id="ARBA00023014"/>
    </source>
</evidence>
<keyword evidence="2" id="KW-0479">Metal-binding</keyword>
<dbReference type="PROSITE" id="PS51379">
    <property type="entry name" value="4FE4S_FER_2"/>
    <property type="match status" value="2"/>
</dbReference>
<protein>
    <recommendedName>
        <fullName evidence="5">4Fe-4S ferredoxin-type domain-containing protein</fullName>
    </recommendedName>
</protein>
<dbReference type="Gene3D" id="3.30.70.20">
    <property type="match status" value="1"/>
</dbReference>
<evidence type="ECO:0000313" key="7">
    <source>
        <dbReference type="Proteomes" id="UP000050975"/>
    </source>
</evidence>
<feature type="domain" description="4Fe-4S ferredoxin-type" evidence="5">
    <location>
        <begin position="295"/>
        <end position="319"/>
    </location>
</feature>
<dbReference type="PROSITE" id="PS00198">
    <property type="entry name" value="4FE4S_FER_1"/>
    <property type="match status" value="1"/>
</dbReference>
<keyword evidence="3" id="KW-0408">Iron</keyword>
<dbReference type="EMBL" id="LJVE01000065">
    <property type="protein sequence ID" value="KPL14132.1"/>
    <property type="molecule type" value="Genomic_DNA"/>
</dbReference>
<keyword evidence="1" id="KW-0004">4Fe-4S</keyword>
<dbReference type="SUPFAM" id="SSF54862">
    <property type="entry name" value="4Fe-4S ferredoxins"/>
    <property type="match status" value="1"/>
</dbReference>
<reference evidence="6 7" key="1">
    <citation type="journal article" date="2015" name="Microbiome">
        <title>Genomic resolution of linkages in carbon, nitrogen, and sulfur cycling among widespread estuary sediment bacteria.</title>
        <authorList>
            <person name="Baker B.J."/>
            <person name="Lazar C.S."/>
            <person name="Teske A.P."/>
            <person name="Dick G.J."/>
        </authorList>
    </citation>
    <scope>NUCLEOTIDE SEQUENCE [LARGE SCALE GENOMIC DNA]</scope>
    <source>
        <strain evidence="6">SM1_77</strain>
    </source>
</reference>
<evidence type="ECO:0000313" key="6">
    <source>
        <dbReference type="EMBL" id="KPL14132.1"/>
    </source>
</evidence>
<dbReference type="PANTHER" id="PTHR24960:SF76">
    <property type="entry name" value="4FE-4S FERREDOXIN-TYPE DOMAIN-CONTAINING PROTEIN"/>
    <property type="match status" value="1"/>
</dbReference>
<evidence type="ECO:0000256" key="1">
    <source>
        <dbReference type="ARBA" id="ARBA00022485"/>
    </source>
</evidence>
<dbReference type="InterPro" id="IPR017896">
    <property type="entry name" value="4Fe4S_Fe-S-bd"/>
</dbReference>
<evidence type="ECO:0000256" key="2">
    <source>
        <dbReference type="ARBA" id="ARBA00022723"/>
    </source>
</evidence>
<name>A0A0S8JWL2_UNCW3</name>
<dbReference type="GO" id="GO:0051539">
    <property type="term" value="F:4 iron, 4 sulfur cluster binding"/>
    <property type="evidence" value="ECO:0007669"/>
    <property type="project" value="UniProtKB-KW"/>
</dbReference>
<dbReference type="Proteomes" id="UP000050975">
    <property type="component" value="Unassembled WGS sequence"/>
</dbReference>
<evidence type="ECO:0000259" key="5">
    <source>
        <dbReference type="PROSITE" id="PS51379"/>
    </source>
</evidence>
<organism evidence="6 7">
    <name type="scientific">candidate division WOR_3 bacterium SM1_77</name>
    <dbReference type="NCBI Taxonomy" id="1703778"/>
    <lineage>
        <taxon>Bacteria</taxon>
        <taxon>Bacteria division WOR-3</taxon>
    </lineage>
</organism>